<reference evidence="12 13" key="1">
    <citation type="submission" date="2024-02" db="EMBL/GenBank/DDBJ databases">
        <title>A novel Gemmatimonadota bacterium.</title>
        <authorList>
            <person name="Du Z.-J."/>
            <person name="Ye Y.-Q."/>
        </authorList>
    </citation>
    <scope>NUCLEOTIDE SEQUENCE [LARGE SCALE GENOMIC DNA]</scope>
    <source>
        <strain evidence="12 13">DH-20</strain>
    </source>
</reference>
<gene>
    <name evidence="9 12" type="primary">argR</name>
    <name evidence="12" type="ORF">WI372_05220</name>
</gene>
<name>A0ABU9E6L1_9BACT</name>
<keyword evidence="9" id="KW-0678">Repressor</keyword>
<keyword evidence="7 9" id="KW-0238">DNA-binding</keyword>
<dbReference type="PANTHER" id="PTHR34471">
    <property type="entry name" value="ARGININE REPRESSOR"/>
    <property type="match status" value="1"/>
</dbReference>
<dbReference type="RefSeq" id="WP_405275038.1">
    <property type="nucleotide sequence ID" value="NZ_CP144380.1"/>
</dbReference>
<protein>
    <recommendedName>
        <fullName evidence="4 9">Arginine repressor</fullName>
    </recommendedName>
</protein>
<evidence type="ECO:0000256" key="5">
    <source>
        <dbReference type="ARBA" id="ARBA00022490"/>
    </source>
</evidence>
<dbReference type="Gene3D" id="3.30.1360.40">
    <property type="match status" value="1"/>
</dbReference>
<comment type="similarity">
    <text evidence="3 9">Belongs to the ArgR family.</text>
</comment>
<evidence type="ECO:0000256" key="4">
    <source>
        <dbReference type="ARBA" id="ARBA00021148"/>
    </source>
</evidence>
<organism evidence="12 13">
    <name type="scientific">Gaopeijia maritima</name>
    <dbReference type="NCBI Taxonomy" id="3119007"/>
    <lineage>
        <taxon>Bacteria</taxon>
        <taxon>Pseudomonadati</taxon>
        <taxon>Gemmatimonadota</taxon>
        <taxon>Longimicrobiia</taxon>
        <taxon>Gaopeijiales</taxon>
        <taxon>Gaopeijiaceae</taxon>
        <taxon>Gaopeijia</taxon>
    </lineage>
</organism>
<sequence>MPASPPPLERGRGLMSAKQARHGAIMELVREHRVASQDELRDLLLRRGFEVTQATVSRDVRELRLVKTPEPGGSARYTAPGSDDPTPALQRLLPTLFRSAEGAGQLLVVRTVTGGAQAVALAVDGEEWPEVLGTLAGDDTILVICRDAAGVEVVGRRVRSFAGRTD</sequence>
<dbReference type="InterPro" id="IPR001669">
    <property type="entry name" value="Arg_repress"/>
</dbReference>
<feature type="domain" description="Arginine repressor C-terminal" evidence="11">
    <location>
        <begin position="96"/>
        <end position="158"/>
    </location>
</feature>
<dbReference type="EMBL" id="JBBHLI010000002">
    <property type="protein sequence ID" value="MEK9500369.1"/>
    <property type="molecule type" value="Genomic_DNA"/>
</dbReference>
<dbReference type="NCBIfam" id="TIGR01529">
    <property type="entry name" value="argR_whole"/>
    <property type="match status" value="1"/>
</dbReference>
<keyword evidence="5 9" id="KW-0963">Cytoplasm</keyword>
<feature type="domain" description="Arginine repressor DNA-binding" evidence="10">
    <location>
        <begin position="18"/>
        <end position="80"/>
    </location>
</feature>
<evidence type="ECO:0000256" key="2">
    <source>
        <dbReference type="ARBA" id="ARBA00005040"/>
    </source>
</evidence>
<comment type="pathway">
    <text evidence="2 9">Amino-acid biosynthesis; L-arginine biosynthesis [regulation].</text>
</comment>
<keyword evidence="9" id="KW-0028">Amino-acid biosynthesis</keyword>
<dbReference type="SUPFAM" id="SSF46785">
    <property type="entry name" value="Winged helix' DNA-binding domain"/>
    <property type="match status" value="1"/>
</dbReference>
<proteinExistence type="inferred from homology"/>
<evidence type="ECO:0000259" key="10">
    <source>
        <dbReference type="Pfam" id="PF01316"/>
    </source>
</evidence>
<keyword evidence="13" id="KW-1185">Reference proteome</keyword>
<evidence type="ECO:0000256" key="9">
    <source>
        <dbReference type="HAMAP-Rule" id="MF_00173"/>
    </source>
</evidence>
<keyword evidence="6 9" id="KW-0805">Transcription regulation</keyword>
<dbReference type="InterPro" id="IPR036390">
    <property type="entry name" value="WH_DNA-bd_sf"/>
</dbReference>
<dbReference type="InterPro" id="IPR036388">
    <property type="entry name" value="WH-like_DNA-bd_sf"/>
</dbReference>
<evidence type="ECO:0000313" key="13">
    <source>
        <dbReference type="Proteomes" id="UP001484239"/>
    </source>
</evidence>
<evidence type="ECO:0000256" key="8">
    <source>
        <dbReference type="ARBA" id="ARBA00023163"/>
    </source>
</evidence>
<dbReference type="PANTHER" id="PTHR34471:SF1">
    <property type="entry name" value="ARGININE REPRESSOR"/>
    <property type="match status" value="1"/>
</dbReference>
<comment type="function">
    <text evidence="9">Regulates arginine biosynthesis genes.</text>
</comment>
<evidence type="ECO:0000259" key="11">
    <source>
        <dbReference type="Pfam" id="PF02863"/>
    </source>
</evidence>
<dbReference type="Pfam" id="PF01316">
    <property type="entry name" value="Arg_repressor"/>
    <property type="match status" value="1"/>
</dbReference>
<dbReference type="Proteomes" id="UP001484239">
    <property type="component" value="Unassembled WGS sequence"/>
</dbReference>
<accession>A0ABU9E6L1</accession>
<dbReference type="HAMAP" id="MF_00173">
    <property type="entry name" value="Arg_repressor"/>
    <property type="match status" value="1"/>
</dbReference>
<evidence type="ECO:0000313" key="12">
    <source>
        <dbReference type="EMBL" id="MEK9500369.1"/>
    </source>
</evidence>
<keyword evidence="8 9" id="KW-0804">Transcription</keyword>
<dbReference type="PRINTS" id="PR01467">
    <property type="entry name" value="ARGREPRESSOR"/>
</dbReference>
<comment type="subcellular location">
    <subcellularLocation>
        <location evidence="1 9">Cytoplasm</location>
    </subcellularLocation>
</comment>
<dbReference type="InterPro" id="IPR020900">
    <property type="entry name" value="Arg_repress_DNA-bd"/>
</dbReference>
<evidence type="ECO:0000256" key="6">
    <source>
        <dbReference type="ARBA" id="ARBA00023015"/>
    </source>
</evidence>
<dbReference type="Gene3D" id="1.10.10.10">
    <property type="entry name" value="Winged helix-like DNA-binding domain superfamily/Winged helix DNA-binding domain"/>
    <property type="match status" value="1"/>
</dbReference>
<dbReference type="SUPFAM" id="SSF55252">
    <property type="entry name" value="C-terminal domain of arginine repressor"/>
    <property type="match status" value="1"/>
</dbReference>
<comment type="caution">
    <text evidence="12">The sequence shown here is derived from an EMBL/GenBank/DDBJ whole genome shotgun (WGS) entry which is preliminary data.</text>
</comment>
<dbReference type="Pfam" id="PF02863">
    <property type="entry name" value="Arg_repressor_C"/>
    <property type="match status" value="1"/>
</dbReference>
<evidence type="ECO:0000256" key="7">
    <source>
        <dbReference type="ARBA" id="ARBA00023125"/>
    </source>
</evidence>
<evidence type="ECO:0000256" key="3">
    <source>
        <dbReference type="ARBA" id="ARBA00008316"/>
    </source>
</evidence>
<dbReference type="InterPro" id="IPR036251">
    <property type="entry name" value="Arg_repress_C_sf"/>
</dbReference>
<keyword evidence="9" id="KW-0055">Arginine biosynthesis</keyword>
<evidence type="ECO:0000256" key="1">
    <source>
        <dbReference type="ARBA" id="ARBA00004496"/>
    </source>
</evidence>
<dbReference type="InterPro" id="IPR020899">
    <property type="entry name" value="Arg_repress_C"/>
</dbReference>